<keyword evidence="4" id="KW-0645">Protease</keyword>
<dbReference type="Gene3D" id="3.40.390.10">
    <property type="entry name" value="Collagenase (Catalytic Domain)"/>
    <property type="match status" value="1"/>
</dbReference>
<evidence type="ECO:0000313" key="12">
    <source>
        <dbReference type="Proteomes" id="UP000694846"/>
    </source>
</evidence>
<evidence type="ECO:0000259" key="11">
    <source>
        <dbReference type="Pfam" id="PF05649"/>
    </source>
</evidence>
<evidence type="ECO:0000256" key="7">
    <source>
        <dbReference type="ARBA" id="ARBA00022833"/>
    </source>
</evidence>
<organism evidence="12 13">
    <name type="scientific">Sipha flava</name>
    <name type="common">yellow sugarcane aphid</name>
    <dbReference type="NCBI Taxonomy" id="143950"/>
    <lineage>
        <taxon>Eukaryota</taxon>
        <taxon>Metazoa</taxon>
        <taxon>Ecdysozoa</taxon>
        <taxon>Arthropoda</taxon>
        <taxon>Hexapoda</taxon>
        <taxon>Insecta</taxon>
        <taxon>Pterygota</taxon>
        <taxon>Neoptera</taxon>
        <taxon>Paraneoptera</taxon>
        <taxon>Hemiptera</taxon>
        <taxon>Sternorrhyncha</taxon>
        <taxon>Aphidomorpha</taxon>
        <taxon>Aphidoidea</taxon>
        <taxon>Aphididae</taxon>
        <taxon>Sipha</taxon>
    </lineage>
</organism>
<feature type="chain" id="PRO_5034418926" evidence="9">
    <location>
        <begin position="29"/>
        <end position="746"/>
    </location>
</feature>
<dbReference type="PANTHER" id="PTHR11733">
    <property type="entry name" value="ZINC METALLOPROTEASE FAMILY M13 NEPRILYSIN-RELATED"/>
    <property type="match status" value="1"/>
</dbReference>
<dbReference type="InterPro" id="IPR018497">
    <property type="entry name" value="Peptidase_M13_C"/>
</dbReference>
<keyword evidence="6" id="KW-0378">Hydrolase</keyword>
<keyword evidence="8" id="KW-0482">Metalloprotease</keyword>
<dbReference type="SUPFAM" id="SSF55486">
    <property type="entry name" value="Metalloproteases ('zincins'), catalytic domain"/>
    <property type="match status" value="1"/>
</dbReference>
<keyword evidence="12" id="KW-1185">Reference proteome</keyword>
<dbReference type="Pfam" id="PF05649">
    <property type="entry name" value="Peptidase_M13_N"/>
    <property type="match status" value="1"/>
</dbReference>
<dbReference type="RefSeq" id="XP_025419967.1">
    <property type="nucleotide sequence ID" value="XM_025564182.1"/>
</dbReference>
<comment type="subcellular location">
    <subcellularLocation>
        <location evidence="2">Cell membrane</location>
        <topology evidence="2">Single-pass type II membrane protein</topology>
    </subcellularLocation>
</comment>
<accession>A0A8B8GB34</accession>
<reference evidence="13" key="1">
    <citation type="submission" date="2025-08" db="UniProtKB">
        <authorList>
            <consortium name="RefSeq"/>
        </authorList>
    </citation>
    <scope>IDENTIFICATION</scope>
    <source>
        <tissue evidence="13">Whole body</tissue>
    </source>
</reference>
<dbReference type="GO" id="GO:0016485">
    <property type="term" value="P:protein processing"/>
    <property type="evidence" value="ECO:0007669"/>
    <property type="project" value="TreeGrafter"/>
</dbReference>
<keyword evidence="9" id="KW-0732">Signal</keyword>
<keyword evidence="7" id="KW-0862">Zinc</keyword>
<dbReference type="InterPro" id="IPR024079">
    <property type="entry name" value="MetalloPept_cat_dom_sf"/>
</dbReference>
<dbReference type="CDD" id="cd08662">
    <property type="entry name" value="M13"/>
    <property type="match status" value="1"/>
</dbReference>
<dbReference type="PROSITE" id="PS51885">
    <property type="entry name" value="NEPRILYSIN"/>
    <property type="match status" value="1"/>
</dbReference>
<evidence type="ECO:0000256" key="8">
    <source>
        <dbReference type="ARBA" id="ARBA00023049"/>
    </source>
</evidence>
<proteinExistence type="inferred from homology"/>
<feature type="domain" description="Peptidase M13 N-terminal" evidence="11">
    <location>
        <begin position="60"/>
        <end position="477"/>
    </location>
</feature>
<dbReference type="InterPro" id="IPR000718">
    <property type="entry name" value="Peptidase_M13"/>
</dbReference>
<evidence type="ECO:0000256" key="5">
    <source>
        <dbReference type="ARBA" id="ARBA00022723"/>
    </source>
</evidence>
<gene>
    <name evidence="13" type="primary">LOC112690222</name>
</gene>
<dbReference type="OrthoDB" id="6475849at2759"/>
<keyword evidence="5" id="KW-0479">Metal-binding</keyword>
<comment type="cofactor">
    <cofactor evidence="1">
        <name>Zn(2+)</name>
        <dbReference type="ChEBI" id="CHEBI:29105"/>
    </cofactor>
</comment>
<evidence type="ECO:0000256" key="2">
    <source>
        <dbReference type="ARBA" id="ARBA00004401"/>
    </source>
</evidence>
<dbReference type="PRINTS" id="PR00786">
    <property type="entry name" value="NEPRILYSIN"/>
</dbReference>
<comment type="similarity">
    <text evidence="3">Belongs to the peptidase M13 family.</text>
</comment>
<dbReference type="GO" id="GO:0046872">
    <property type="term" value="F:metal ion binding"/>
    <property type="evidence" value="ECO:0007669"/>
    <property type="project" value="UniProtKB-KW"/>
</dbReference>
<feature type="signal peptide" evidence="9">
    <location>
        <begin position="1"/>
        <end position="28"/>
    </location>
</feature>
<evidence type="ECO:0000256" key="6">
    <source>
        <dbReference type="ARBA" id="ARBA00022801"/>
    </source>
</evidence>
<dbReference type="PANTHER" id="PTHR11733:SF224">
    <property type="entry name" value="NEPRILYSIN-2"/>
    <property type="match status" value="1"/>
</dbReference>
<evidence type="ECO:0000256" key="1">
    <source>
        <dbReference type="ARBA" id="ARBA00001947"/>
    </source>
</evidence>
<dbReference type="GO" id="GO:0005886">
    <property type="term" value="C:plasma membrane"/>
    <property type="evidence" value="ECO:0007669"/>
    <property type="project" value="UniProtKB-SubCell"/>
</dbReference>
<dbReference type="InterPro" id="IPR008753">
    <property type="entry name" value="Peptidase_M13_N"/>
</dbReference>
<evidence type="ECO:0000256" key="9">
    <source>
        <dbReference type="SAM" id="SignalP"/>
    </source>
</evidence>
<dbReference type="AlphaFoldDB" id="A0A8B8GB34"/>
<dbReference type="Pfam" id="PF01431">
    <property type="entry name" value="Peptidase_M13"/>
    <property type="match status" value="1"/>
</dbReference>
<name>A0A8B8GB34_9HEMI</name>
<evidence type="ECO:0000313" key="13">
    <source>
        <dbReference type="RefSeq" id="XP_025419967.1"/>
    </source>
</evidence>
<evidence type="ECO:0000256" key="4">
    <source>
        <dbReference type="ARBA" id="ARBA00022670"/>
    </source>
</evidence>
<dbReference type="GO" id="GO:0004222">
    <property type="term" value="F:metalloendopeptidase activity"/>
    <property type="evidence" value="ECO:0007669"/>
    <property type="project" value="InterPro"/>
</dbReference>
<evidence type="ECO:0000259" key="10">
    <source>
        <dbReference type="Pfam" id="PF01431"/>
    </source>
</evidence>
<dbReference type="GeneID" id="112690222"/>
<evidence type="ECO:0000256" key="3">
    <source>
        <dbReference type="ARBA" id="ARBA00007357"/>
    </source>
</evidence>
<sequence length="746" mass="83436">MAADERRRCGRPAAAALLAVLLTWPRSADPTDSDRRICVTEGCVMSAASVLANMDKTVRPCDDFYEFACGRFTRGARVDDDKTKRTTFNALNDAIADKVRRVLEQPEPGPGPGPRHPTLARRLYGMCMDERGLDELDAAPLLRLITAVGGWPVLDGGRWDGAGFRWTDRVYRFRELGLNVDYLLDVSVAVNHNDTTEHVVELDRPTLGINPVYLKRGLSDKMVDSYYRYMVDVAVALGAQKPRAVRELRQSLDLEVLLARMSQMQSADGLADFTVLTVSELTARRPGVPWREYINRLMCPDSGRSGDAACVRDGQRVMVNVPGYLSGLGPVLRATDRRVQANYMVWRAVASCIALTAGRLRARQQVAYGEMLGPLTREPRWAECVEFVSSKLHLAVGAMYLKRYPSERVKTAAVQMINSVRQEIYVALKNSGTNDRCFLLSASCGSSASTAAIGWIRRRKKNALDKAKAIEEFVAYPDELLDAEKVDGYYAPLRFENDSDYFGSVLRLAKFVCDKNFEKLHVPVNKSDWTTHGRVTVVNALYNLVENSIQIPAGILQGMFFSDDRPGYMNYGGAGYVIGHEMTHAFDNQGRLYDRAGNVRDWWRPETSGRFAERARCMVRQYGGFGGAGDGGARVNGLNTLGENIADNGGVALAYSAYRRDRRRRREPRLPGLHEYTGRQMFWISAANVWCSVYRADALRHAALTGRHPPGRYRVIGAFQNQRHFAADFRCPVGSFMNPADKCRVW</sequence>
<dbReference type="Gene3D" id="1.10.1380.10">
    <property type="entry name" value="Neutral endopeptidase , domain2"/>
    <property type="match status" value="1"/>
</dbReference>
<feature type="domain" description="Peptidase M13 C-terminal" evidence="10">
    <location>
        <begin position="539"/>
        <end position="745"/>
    </location>
</feature>
<protein>
    <submittedName>
        <fullName evidence="13">Neprilysin-2-like</fullName>
    </submittedName>
</protein>
<dbReference type="InterPro" id="IPR042089">
    <property type="entry name" value="Peptidase_M13_dom_2"/>
</dbReference>
<dbReference type="Proteomes" id="UP000694846">
    <property type="component" value="Unplaced"/>
</dbReference>